<name>A0A163BMQ8_DIDRA</name>
<keyword evidence="3" id="KW-1185">Reference proteome</keyword>
<keyword evidence="1" id="KW-0472">Membrane</keyword>
<dbReference type="EMBL" id="JYNV01000235">
    <property type="protein sequence ID" value="KZM21856.1"/>
    <property type="molecule type" value="Genomic_DNA"/>
</dbReference>
<protein>
    <submittedName>
        <fullName evidence="2">Uncharacterized protein</fullName>
    </submittedName>
</protein>
<dbReference type="STRING" id="5454.A0A163BMQ8"/>
<keyword evidence="1" id="KW-0812">Transmembrane</keyword>
<proteinExistence type="predicted"/>
<evidence type="ECO:0000256" key="1">
    <source>
        <dbReference type="SAM" id="Phobius"/>
    </source>
</evidence>
<gene>
    <name evidence="2" type="ORF">ST47_g6981</name>
</gene>
<accession>A0A163BMQ8</accession>
<keyword evidence="1" id="KW-1133">Transmembrane helix</keyword>
<feature type="transmembrane region" description="Helical" evidence="1">
    <location>
        <begin position="347"/>
        <end position="374"/>
    </location>
</feature>
<organism evidence="2 3">
    <name type="scientific">Didymella rabiei</name>
    <name type="common">Chickpea ascochyta blight fungus</name>
    <name type="synonym">Mycosphaerella rabiei</name>
    <dbReference type="NCBI Taxonomy" id="5454"/>
    <lineage>
        <taxon>Eukaryota</taxon>
        <taxon>Fungi</taxon>
        <taxon>Dikarya</taxon>
        <taxon>Ascomycota</taxon>
        <taxon>Pezizomycotina</taxon>
        <taxon>Dothideomycetes</taxon>
        <taxon>Pleosporomycetidae</taxon>
        <taxon>Pleosporales</taxon>
        <taxon>Pleosporineae</taxon>
        <taxon>Didymellaceae</taxon>
        <taxon>Ascochyta</taxon>
    </lineage>
</organism>
<sequence>MANSFFPLRQVGNLDLQNLGETLWDWRFCGSCVDKPSCTASGSCPWSRAGRLSSYWAAFKAITKTYIPDHVGDPPALRHHKDLLDLIKVIKDRPKTSRKDLILEHFGRRMSIENGRCTHDQNRAFGIAASILLCMASADSHERMNTIEAGMPFPPWRDTLSIETYMDETFPQDLNAYFDYNRSYSERGVVLGALSVRNLQSVRINLEATSDIRYHLMFDNSTRVLQVFHCTSVLQEILLASKENPAASYLPQALILELLDTMQLLFPPNQETSDLRGSLVRRQGFDADLLFNESAGFRRHDDLMEVTYAYFGNRLARLYDELKDPSPRNWFERLFEGGTKSAERKMLMATTIGVFIAVTIGLLGLVIAGFQAWVGYQQWKHPVKDQ</sequence>
<evidence type="ECO:0000313" key="3">
    <source>
        <dbReference type="Proteomes" id="UP000076837"/>
    </source>
</evidence>
<dbReference type="Proteomes" id="UP000076837">
    <property type="component" value="Unassembled WGS sequence"/>
</dbReference>
<comment type="caution">
    <text evidence="2">The sequence shown here is derived from an EMBL/GenBank/DDBJ whole genome shotgun (WGS) entry which is preliminary data.</text>
</comment>
<dbReference type="AlphaFoldDB" id="A0A163BMQ8"/>
<reference evidence="2 3" key="1">
    <citation type="journal article" date="2016" name="Sci. Rep.">
        <title>Draft genome sequencing and secretome analysis of fungal phytopathogen Ascochyta rabiei provides insight into the necrotrophic effector repertoire.</title>
        <authorList>
            <person name="Verma S."/>
            <person name="Gazara R.K."/>
            <person name="Nizam S."/>
            <person name="Parween S."/>
            <person name="Chattopadhyay D."/>
            <person name="Verma P.K."/>
        </authorList>
    </citation>
    <scope>NUCLEOTIDE SEQUENCE [LARGE SCALE GENOMIC DNA]</scope>
    <source>
        <strain evidence="2 3">ArDII</strain>
    </source>
</reference>
<evidence type="ECO:0000313" key="2">
    <source>
        <dbReference type="EMBL" id="KZM21856.1"/>
    </source>
</evidence>